<reference evidence="2" key="1">
    <citation type="journal article" date="2019" name="Int. J. Syst. Evol. Microbiol.">
        <title>The Global Catalogue of Microorganisms (GCM) 10K type strain sequencing project: providing services to taxonomists for standard genome sequencing and annotation.</title>
        <authorList>
            <consortium name="The Broad Institute Genomics Platform"/>
            <consortium name="The Broad Institute Genome Sequencing Center for Infectious Disease"/>
            <person name="Wu L."/>
            <person name="Ma J."/>
        </authorList>
    </citation>
    <scope>NUCLEOTIDE SEQUENCE [LARGE SCALE GENOMIC DNA]</scope>
    <source>
        <strain evidence="2">KCTC 42586</strain>
    </source>
</reference>
<keyword evidence="2" id="KW-1185">Reference proteome</keyword>
<dbReference type="RefSeq" id="WP_380851610.1">
    <property type="nucleotide sequence ID" value="NZ_JBHSKM010000007.1"/>
</dbReference>
<accession>A0ABW0CHH4</accession>
<dbReference type="EMBL" id="JBHSKM010000007">
    <property type="protein sequence ID" value="MFC5214732.1"/>
    <property type="molecule type" value="Genomic_DNA"/>
</dbReference>
<dbReference type="Proteomes" id="UP001596263">
    <property type="component" value="Unassembled WGS sequence"/>
</dbReference>
<proteinExistence type="predicted"/>
<comment type="caution">
    <text evidence="1">The sequence shown here is derived from an EMBL/GenBank/DDBJ whole genome shotgun (WGS) entry which is preliminary data.</text>
</comment>
<gene>
    <name evidence="1" type="ORF">ACFPQ9_12935</name>
</gene>
<organism evidence="1 2">
    <name type="scientific">Streptomyces coerulescens</name>
    <dbReference type="NCBI Taxonomy" id="29304"/>
    <lineage>
        <taxon>Bacteria</taxon>
        <taxon>Bacillati</taxon>
        <taxon>Actinomycetota</taxon>
        <taxon>Actinomycetes</taxon>
        <taxon>Kitasatosporales</taxon>
        <taxon>Streptomycetaceae</taxon>
        <taxon>Streptomyces</taxon>
    </lineage>
</organism>
<evidence type="ECO:0000313" key="2">
    <source>
        <dbReference type="Proteomes" id="UP001596263"/>
    </source>
</evidence>
<evidence type="ECO:0000313" key="1">
    <source>
        <dbReference type="EMBL" id="MFC5214732.1"/>
    </source>
</evidence>
<protein>
    <submittedName>
        <fullName evidence="1">Uncharacterized protein</fullName>
    </submittedName>
</protein>
<name>A0ABW0CHH4_STRCD</name>
<sequence length="315" mass="35784">MPLSLFLNELSCQSDAGPRHVDEAMATFVATLKHLKSWGQNVELVTESPLQPAELARGYVYQQWVNATPRNRERHRYILRLRDRTPGALRGVLEAAGHAPADVEHFHDGRRAIGIGAAHLVDGMAISLPVSPKWAASWLDVDINRVGEDDIETFQDKVRHCSTPQNADEHETWARGTGLSSLTRSSQLLDAWDEFFPRLERLPRFDRDLRSLDPKWFLPVRDLLADLQSTAADHWDLARSPEPDWQNPHITPESQSRRHLCTFADPDLDGKDACFSWHGRMTPGKGRLYFRLVPERKSFRLGYVGDKPGSDRLSN</sequence>